<dbReference type="PANTHER" id="PTHR30146">
    <property type="entry name" value="LACI-RELATED TRANSCRIPTIONAL REPRESSOR"/>
    <property type="match status" value="1"/>
</dbReference>
<dbReference type="PROSITE" id="PS50932">
    <property type="entry name" value="HTH_LACI_2"/>
    <property type="match status" value="1"/>
</dbReference>
<dbReference type="SMART" id="SM00354">
    <property type="entry name" value="HTH_LACI"/>
    <property type="match status" value="1"/>
</dbReference>
<gene>
    <name evidence="5" type="ORF">SAMN04488238_102234</name>
</gene>
<dbReference type="GO" id="GO:0000976">
    <property type="term" value="F:transcription cis-regulatory region binding"/>
    <property type="evidence" value="ECO:0007669"/>
    <property type="project" value="TreeGrafter"/>
</dbReference>
<evidence type="ECO:0000313" key="5">
    <source>
        <dbReference type="EMBL" id="SDW49462.1"/>
    </source>
</evidence>
<dbReference type="STRING" id="564137.SAMN04488238_102234"/>
<dbReference type="Gene3D" id="1.10.260.40">
    <property type="entry name" value="lambda repressor-like DNA-binding domains"/>
    <property type="match status" value="1"/>
</dbReference>
<keyword evidence="1" id="KW-0805">Transcription regulation</keyword>
<organism evidence="5 6">
    <name type="scientific">Roseicitreum antarcticum</name>
    <dbReference type="NCBI Taxonomy" id="564137"/>
    <lineage>
        <taxon>Bacteria</taxon>
        <taxon>Pseudomonadati</taxon>
        <taxon>Pseudomonadota</taxon>
        <taxon>Alphaproteobacteria</taxon>
        <taxon>Rhodobacterales</taxon>
        <taxon>Paracoccaceae</taxon>
        <taxon>Roseicitreum</taxon>
    </lineage>
</organism>
<feature type="domain" description="HTH lacI-type" evidence="4">
    <location>
        <begin position="5"/>
        <end position="59"/>
    </location>
</feature>
<dbReference type="CDD" id="cd01392">
    <property type="entry name" value="HTH_LacI"/>
    <property type="match status" value="1"/>
</dbReference>
<keyword evidence="3" id="KW-0804">Transcription</keyword>
<evidence type="ECO:0000259" key="4">
    <source>
        <dbReference type="PROSITE" id="PS50932"/>
    </source>
</evidence>
<dbReference type="CDD" id="cd01575">
    <property type="entry name" value="PBP1_GntR"/>
    <property type="match status" value="1"/>
</dbReference>
<accession>A0A1H2TZS0</accession>
<dbReference type="Gene3D" id="3.40.50.2300">
    <property type="match status" value="2"/>
</dbReference>
<name>A0A1H2TZS0_9RHOB</name>
<keyword evidence="6" id="KW-1185">Reference proteome</keyword>
<dbReference type="AlphaFoldDB" id="A0A1H2TZS0"/>
<evidence type="ECO:0000256" key="1">
    <source>
        <dbReference type="ARBA" id="ARBA00023015"/>
    </source>
</evidence>
<dbReference type="GO" id="GO:0003700">
    <property type="term" value="F:DNA-binding transcription factor activity"/>
    <property type="evidence" value="ECO:0007669"/>
    <property type="project" value="TreeGrafter"/>
</dbReference>
<dbReference type="PROSITE" id="PS00356">
    <property type="entry name" value="HTH_LACI_1"/>
    <property type="match status" value="1"/>
</dbReference>
<evidence type="ECO:0000313" key="6">
    <source>
        <dbReference type="Proteomes" id="UP000198539"/>
    </source>
</evidence>
<dbReference type="InterPro" id="IPR010982">
    <property type="entry name" value="Lambda_DNA-bd_dom_sf"/>
</dbReference>
<dbReference type="InterPro" id="IPR028082">
    <property type="entry name" value="Peripla_BP_I"/>
</dbReference>
<dbReference type="EMBL" id="FNOM01000002">
    <property type="protein sequence ID" value="SDW49462.1"/>
    <property type="molecule type" value="Genomic_DNA"/>
</dbReference>
<evidence type="ECO:0000256" key="2">
    <source>
        <dbReference type="ARBA" id="ARBA00023125"/>
    </source>
</evidence>
<protein>
    <submittedName>
        <fullName evidence="5">Transcriptional regulator, LacI family</fullName>
    </submittedName>
</protein>
<reference evidence="5 6" key="1">
    <citation type="submission" date="2016-10" db="EMBL/GenBank/DDBJ databases">
        <authorList>
            <person name="de Groot N.N."/>
        </authorList>
    </citation>
    <scope>NUCLEOTIDE SEQUENCE [LARGE SCALE GENOMIC DNA]</scope>
    <source>
        <strain evidence="5 6">CGMCC 1.8894</strain>
    </source>
</reference>
<dbReference type="RefSeq" id="WP_190305681.1">
    <property type="nucleotide sequence ID" value="NZ_FNOM01000002.1"/>
</dbReference>
<dbReference type="InterPro" id="IPR046335">
    <property type="entry name" value="LacI/GalR-like_sensor"/>
</dbReference>
<dbReference type="SUPFAM" id="SSF53822">
    <property type="entry name" value="Periplasmic binding protein-like I"/>
    <property type="match status" value="1"/>
</dbReference>
<dbReference type="SUPFAM" id="SSF47413">
    <property type="entry name" value="lambda repressor-like DNA-binding domains"/>
    <property type="match status" value="1"/>
</dbReference>
<dbReference type="Pfam" id="PF00356">
    <property type="entry name" value="LacI"/>
    <property type="match status" value="1"/>
</dbReference>
<dbReference type="Pfam" id="PF13377">
    <property type="entry name" value="Peripla_BP_3"/>
    <property type="match status" value="1"/>
</dbReference>
<evidence type="ECO:0000256" key="3">
    <source>
        <dbReference type="ARBA" id="ARBA00023163"/>
    </source>
</evidence>
<dbReference type="InterPro" id="IPR000843">
    <property type="entry name" value="HTH_LacI"/>
</dbReference>
<keyword evidence="2" id="KW-0238">DNA-binding</keyword>
<dbReference type="PANTHER" id="PTHR30146:SF33">
    <property type="entry name" value="TRANSCRIPTIONAL REGULATOR"/>
    <property type="match status" value="1"/>
</dbReference>
<dbReference type="Proteomes" id="UP000198539">
    <property type="component" value="Unassembled WGS sequence"/>
</dbReference>
<proteinExistence type="predicted"/>
<sequence>MSQRPTLRDVARQSGVSEISVSRVMRNAPNISIKLRARVEAAARELGYTPNRLAGGLKSQTSGLVAVVVPSMSNNVFPEVVDGIDRILFLSSRRPVLGLTHYDSDREERIIRDLLSWSPSGIILAGLEHSDGSRRMLENANIPVIEIMDIDGTPIDTAIGISQHDAARAMADHLVDRGYRRIGYIGAWGEAPSRSLKRRLSFEERLNERDTPLVARLIAPEASSISVGRAACAQILADSARLDALFFANDDLAVGGLLHCMVSGIEVPGQLALAGFNGIDFIDAMPQQLTTIQTPRGKMGEAAAQALIDRSSHEARQSIVDLGFILRARDTT</sequence>